<feature type="non-terminal residue" evidence="2">
    <location>
        <position position="88"/>
    </location>
</feature>
<comment type="caution">
    <text evidence="2">The sequence shown here is derived from an EMBL/GenBank/DDBJ whole genome shotgun (WGS) entry which is preliminary data.</text>
</comment>
<dbReference type="AlphaFoldDB" id="A0AA36CF73"/>
<dbReference type="InterPro" id="IPR036296">
    <property type="entry name" value="SKP1-like_dim_sf"/>
</dbReference>
<dbReference type="InterPro" id="IPR011333">
    <property type="entry name" value="SKP1/BTB/POZ_sf"/>
</dbReference>
<dbReference type="PANTHER" id="PTHR11165">
    <property type="entry name" value="SKP1"/>
    <property type="match status" value="1"/>
</dbReference>
<gene>
    <name evidence="2" type="ORF">MSPICULIGERA_LOCUS5590</name>
</gene>
<proteinExistence type="predicted"/>
<evidence type="ECO:0000313" key="2">
    <source>
        <dbReference type="EMBL" id="CAJ0567020.1"/>
    </source>
</evidence>
<dbReference type="Proteomes" id="UP001177023">
    <property type="component" value="Unassembled WGS sequence"/>
</dbReference>
<dbReference type="Gene3D" id="3.30.710.10">
    <property type="entry name" value="Potassium Channel Kv1.1, Chain A"/>
    <property type="match status" value="1"/>
</dbReference>
<dbReference type="EMBL" id="CATQJA010001379">
    <property type="protein sequence ID" value="CAJ0567020.1"/>
    <property type="molecule type" value="Genomic_DNA"/>
</dbReference>
<accession>A0AA36CF73</accession>
<protein>
    <recommendedName>
        <fullName evidence="1">SKP1 component dimerisation domain-containing protein</fullName>
    </recommendedName>
</protein>
<sequence length="88" mass="10402">MPAWEEDKWWLNERDEGMKKWENAYMDALTSEQLFDVITAANYLDIKCLLDKSAETIAAMIKGKNPEEIREIWQLTNDFTPEEEEAMK</sequence>
<name>A0AA36CF73_9BILA</name>
<evidence type="ECO:0000259" key="1">
    <source>
        <dbReference type="Pfam" id="PF01466"/>
    </source>
</evidence>
<organism evidence="2 3">
    <name type="scientific">Mesorhabditis spiculigera</name>
    <dbReference type="NCBI Taxonomy" id="96644"/>
    <lineage>
        <taxon>Eukaryota</taxon>
        <taxon>Metazoa</taxon>
        <taxon>Ecdysozoa</taxon>
        <taxon>Nematoda</taxon>
        <taxon>Chromadorea</taxon>
        <taxon>Rhabditida</taxon>
        <taxon>Rhabditina</taxon>
        <taxon>Rhabditomorpha</taxon>
        <taxon>Rhabditoidea</taxon>
        <taxon>Rhabditidae</taxon>
        <taxon>Mesorhabditinae</taxon>
        <taxon>Mesorhabditis</taxon>
    </lineage>
</organism>
<evidence type="ECO:0000313" key="3">
    <source>
        <dbReference type="Proteomes" id="UP001177023"/>
    </source>
</evidence>
<reference evidence="2" key="1">
    <citation type="submission" date="2023-06" db="EMBL/GenBank/DDBJ databases">
        <authorList>
            <person name="Delattre M."/>
        </authorList>
    </citation>
    <scope>NUCLEOTIDE SEQUENCE</scope>
    <source>
        <strain evidence="2">AF72</strain>
    </source>
</reference>
<dbReference type="SUPFAM" id="SSF81382">
    <property type="entry name" value="Skp1 dimerisation domain-like"/>
    <property type="match status" value="1"/>
</dbReference>
<dbReference type="InterPro" id="IPR016897">
    <property type="entry name" value="SKP1"/>
</dbReference>
<dbReference type="GO" id="GO:0006511">
    <property type="term" value="P:ubiquitin-dependent protein catabolic process"/>
    <property type="evidence" value="ECO:0007669"/>
    <property type="project" value="InterPro"/>
</dbReference>
<dbReference type="InterPro" id="IPR016072">
    <property type="entry name" value="Skp1_comp_dimer"/>
</dbReference>
<keyword evidence="3" id="KW-1185">Reference proteome</keyword>
<feature type="domain" description="SKP1 component dimerisation" evidence="1">
    <location>
        <begin position="47"/>
        <end position="88"/>
    </location>
</feature>
<dbReference type="Pfam" id="PF01466">
    <property type="entry name" value="Skp1"/>
    <property type="match status" value="1"/>
</dbReference>